<name>A0A096AQ14_9BACT</name>
<dbReference type="RefSeq" id="WP_036883710.1">
    <property type="nucleotide sequence ID" value="NZ_JRNR01000075.1"/>
</dbReference>
<gene>
    <name evidence="1" type="ORF">HMPREF0654_07925</name>
</gene>
<protein>
    <submittedName>
        <fullName evidence="1">Uncharacterized protein</fullName>
    </submittedName>
</protein>
<comment type="caution">
    <text evidence="1">The sequence shown here is derived from an EMBL/GenBank/DDBJ whole genome shotgun (WGS) entry which is preliminary data.</text>
</comment>
<dbReference type="EMBL" id="JRNR01000075">
    <property type="protein sequence ID" value="KGF48776.1"/>
    <property type="molecule type" value="Genomic_DNA"/>
</dbReference>
<evidence type="ECO:0000313" key="1">
    <source>
        <dbReference type="EMBL" id="KGF48776.1"/>
    </source>
</evidence>
<dbReference type="Proteomes" id="UP000029538">
    <property type="component" value="Unassembled WGS sequence"/>
</dbReference>
<reference evidence="1 2" key="1">
    <citation type="submission" date="2014-07" db="EMBL/GenBank/DDBJ databases">
        <authorList>
            <person name="McCorrison J."/>
            <person name="Sanka R."/>
            <person name="Torralba M."/>
            <person name="Gillis M."/>
            <person name="Haft D.H."/>
            <person name="Methe B."/>
            <person name="Sutton G."/>
            <person name="Nelson K.E."/>
        </authorList>
    </citation>
    <scope>NUCLEOTIDE SEQUENCE [LARGE SCALE GENOMIC DNA]</scope>
    <source>
        <strain evidence="1 2">DNF00882</strain>
    </source>
</reference>
<organism evidence="1 2">
    <name type="scientific">Prevotella disiens DNF00882</name>
    <dbReference type="NCBI Taxonomy" id="1401075"/>
    <lineage>
        <taxon>Bacteria</taxon>
        <taxon>Pseudomonadati</taxon>
        <taxon>Bacteroidota</taxon>
        <taxon>Bacteroidia</taxon>
        <taxon>Bacteroidales</taxon>
        <taxon>Prevotellaceae</taxon>
        <taxon>Prevotella</taxon>
    </lineage>
</organism>
<accession>A0A096AQ14</accession>
<dbReference type="AlphaFoldDB" id="A0A096AQ14"/>
<evidence type="ECO:0000313" key="2">
    <source>
        <dbReference type="Proteomes" id="UP000029538"/>
    </source>
</evidence>
<proteinExistence type="predicted"/>
<sequence length="80" mass="9125">MITNVEVKVSIDIEDIYNELSCADQEQFLINHATDIAGELESVAAYWFNDCEIKEFVEDNIGKLSDESLTQEVRKRGLEV</sequence>